<feature type="signal peptide" evidence="2">
    <location>
        <begin position="1"/>
        <end position="22"/>
    </location>
</feature>
<keyword evidence="4" id="KW-1185">Reference proteome</keyword>
<evidence type="ECO:0000256" key="1">
    <source>
        <dbReference type="SAM" id="MobiDB-lite"/>
    </source>
</evidence>
<dbReference type="EMBL" id="JADCKQ010000005">
    <property type="protein sequence ID" value="MBI1493787.1"/>
    <property type="molecule type" value="Genomic_DNA"/>
</dbReference>
<dbReference type="InterPro" id="IPR021395">
    <property type="entry name" value="DUF3035"/>
</dbReference>
<accession>A0A8J7LQ44</accession>
<sequence length="178" mass="18973">MQTTFIKTATILALLMLPAACGGRNSEPDLLELTKTGTGPDEFAILPSRPLETPTDLAALPTPTPGGNNRTDPNPLADAVVALGGSAGALTEDGTTGPDSSLLAHASRHGYSPDIRQVTAAEDLEFRRNNRGRVLERAFNVSVYFRKYRHQALDQQAELQRLRQAGIRTSAAPSAPAE</sequence>
<gene>
    <name evidence="3" type="ORF">H1D41_09090</name>
</gene>
<keyword evidence="2" id="KW-0732">Signal</keyword>
<evidence type="ECO:0000313" key="3">
    <source>
        <dbReference type="EMBL" id="MBI1493787.1"/>
    </source>
</evidence>
<dbReference type="Pfam" id="PF11233">
    <property type="entry name" value="DUF3035"/>
    <property type="match status" value="1"/>
</dbReference>
<proteinExistence type="predicted"/>
<evidence type="ECO:0000256" key="2">
    <source>
        <dbReference type="SAM" id="SignalP"/>
    </source>
</evidence>
<name>A0A8J7LQ44_9RHOB</name>
<protein>
    <submittedName>
        <fullName evidence="3">DUF3035 domain-containing protein</fullName>
    </submittedName>
</protein>
<evidence type="ECO:0000313" key="4">
    <source>
        <dbReference type="Proteomes" id="UP000640583"/>
    </source>
</evidence>
<dbReference type="RefSeq" id="WP_107496653.1">
    <property type="nucleotide sequence ID" value="NZ_JADCKQ010000005.1"/>
</dbReference>
<dbReference type="Proteomes" id="UP000640583">
    <property type="component" value="Unassembled WGS sequence"/>
</dbReference>
<feature type="chain" id="PRO_5035169050" evidence="2">
    <location>
        <begin position="23"/>
        <end position="178"/>
    </location>
</feature>
<feature type="region of interest" description="Disordered" evidence="1">
    <location>
        <begin position="89"/>
        <end position="108"/>
    </location>
</feature>
<reference evidence="3" key="1">
    <citation type="submission" date="2020-10" db="EMBL/GenBank/DDBJ databases">
        <title>Paenihalocynthiibacter styelae gen. nov., sp. nov., isolated from stalked sea squirt Styela clava.</title>
        <authorList>
            <person name="Kim Y.-O."/>
            <person name="Yoon J.-H."/>
        </authorList>
    </citation>
    <scope>NUCLEOTIDE SEQUENCE</scope>
    <source>
        <strain evidence="3">MYP1-1</strain>
    </source>
</reference>
<comment type="caution">
    <text evidence="3">The sequence shown here is derived from an EMBL/GenBank/DDBJ whole genome shotgun (WGS) entry which is preliminary data.</text>
</comment>
<organism evidence="3 4">
    <name type="scientific">Halocynthiibacter styelae</name>
    <dbReference type="NCBI Taxonomy" id="2761955"/>
    <lineage>
        <taxon>Bacteria</taxon>
        <taxon>Pseudomonadati</taxon>
        <taxon>Pseudomonadota</taxon>
        <taxon>Alphaproteobacteria</taxon>
        <taxon>Rhodobacterales</taxon>
        <taxon>Paracoccaceae</taxon>
        <taxon>Halocynthiibacter</taxon>
    </lineage>
</organism>
<dbReference type="AlphaFoldDB" id="A0A8J7LQ44"/>